<dbReference type="AlphaFoldDB" id="A0AAN5DHE2"/>
<evidence type="ECO:0000256" key="1">
    <source>
        <dbReference type="SAM" id="SignalP"/>
    </source>
</evidence>
<keyword evidence="1" id="KW-0732">Signal</keyword>
<dbReference type="InterPro" id="IPR045860">
    <property type="entry name" value="Snake_toxin-like_sf"/>
</dbReference>
<name>A0AAN5DHE2_9BILA</name>
<dbReference type="EMBL" id="BTRK01000006">
    <property type="protein sequence ID" value="GMR62567.1"/>
    <property type="molecule type" value="Genomic_DNA"/>
</dbReference>
<organism evidence="2 3">
    <name type="scientific">Pristionchus mayeri</name>
    <dbReference type="NCBI Taxonomy" id="1317129"/>
    <lineage>
        <taxon>Eukaryota</taxon>
        <taxon>Metazoa</taxon>
        <taxon>Ecdysozoa</taxon>
        <taxon>Nematoda</taxon>
        <taxon>Chromadorea</taxon>
        <taxon>Rhabditida</taxon>
        <taxon>Rhabditina</taxon>
        <taxon>Diplogasteromorpha</taxon>
        <taxon>Diplogasteroidea</taxon>
        <taxon>Neodiplogasteridae</taxon>
        <taxon>Pristionchus</taxon>
    </lineage>
</organism>
<dbReference type="Proteomes" id="UP001328107">
    <property type="component" value="Unassembled WGS sequence"/>
</dbReference>
<dbReference type="SUPFAM" id="SSF57302">
    <property type="entry name" value="Snake toxin-like"/>
    <property type="match status" value="1"/>
</dbReference>
<gene>
    <name evidence="2" type="ORF">PMAYCL1PPCAC_32762</name>
</gene>
<reference evidence="3" key="1">
    <citation type="submission" date="2022-10" db="EMBL/GenBank/DDBJ databases">
        <title>Genome assembly of Pristionchus species.</title>
        <authorList>
            <person name="Yoshida K."/>
            <person name="Sommer R.J."/>
        </authorList>
    </citation>
    <scope>NUCLEOTIDE SEQUENCE [LARGE SCALE GENOMIC DNA]</scope>
    <source>
        <strain evidence="3">RS5460</strain>
    </source>
</reference>
<sequence length="122" mass="12972">MRLALLFLGSLSFAAAMRCLVGTGDEESDVFSPIDCFDFSPFCYTTYFKGTPTVSKGCGFGVCQDPYWNGDAYCCTGDLCNARDRSGNLITTTSGNQQSTSAASETNFLLTTSVAAAALLHL</sequence>
<protein>
    <submittedName>
        <fullName evidence="2">Uncharacterized protein</fullName>
    </submittedName>
</protein>
<comment type="caution">
    <text evidence="2">The sequence shown here is derived from an EMBL/GenBank/DDBJ whole genome shotgun (WGS) entry which is preliminary data.</text>
</comment>
<evidence type="ECO:0000313" key="3">
    <source>
        <dbReference type="Proteomes" id="UP001328107"/>
    </source>
</evidence>
<keyword evidence="3" id="KW-1185">Reference proteome</keyword>
<feature type="signal peptide" evidence="1">
    <location>
        <begin position="1"/>
        <end position="16"/>
    </location>
</feature>
<accession>A0AAN5DHE2</accession>
<feature type="chain" id="PRO_5042861777" evidence="1">
    <location>
        <begin position="17"/>
        <end position="122"/>
    </location>
</feature>
<proteinExistence type="predicted"/>
<evidence type="ECO:0000313" key="2">
    <source>
        <dbReference type="EMBL" id="GMR62567.1"/>
    </source>
</evidence>